<name>W4VGS7_9BACI</name>
<keyword evidence="5 12" id="KW-0812">Transmembrane</keyword>
<dbReference type="Pfam" id="PF02163">
    <property type="entry name" value="Peptidase_M50"/>
    <property type="match status" value="2"/>
</dbReference>
<reference evidence="14 15" key="1">
    <citation type="journal article" date="2014" name="Genome Announc.">
        <title>Draft Genome Sequence of the Boron-Tolerant and Moderately Halotolerant Bacterium Gracilibacillus boraciitolerans JCM 21714T.</title>
        <authorList>
            <person name="Ahmed I."/>
            <person name="Oshima K."/>
            <person name="Suda W."/>
            <person name="Kitamura K."/>
            <person name="Iida T."/>
            <person name="Ohmori Y."/>
            <person name="Fujiwara T."/>
            <person name="Hattori M."/>
            <person name="Ohkuma M."/>
        </authorList>
    </citation>
    <scope>NUCLEOTIDE SEQUENCE [LARGE SCALE GENOMIC DNA]</scope>
    <source>
        <strain evidence="14 15">JCM 21714</strain>
    </source>
</reference>
<comment type="subcellular location">
    <subcellularLocation>
        <location evidence="2">Membrane</location>
        <topology evidence="2">Multi-pass membrane protein</topology>
    </subcellularLocation>
</comment>
<dbReference type="GO" id="GO:0008237">
    <property type="term" value="F:metallopeptidase activity"/>
    <property type="evidence" value="ECO:0007669"/>
    <property type="project" value="UniProtKB-KW"/>
</dbReference>
<proteinExistence type="inferred from homology"/>
<dbReference type="Proteomes" id="UP000019102">
    <property type="component" value="Unassembled WGS sequence"/>
</dbReference>
<dbReference type="STRING" id="1298598.JCM21714_1618"/>
<keyword evidence="4" id="KW-0645">Protease</keyword>
<evidence type="ECO:0000256" key="10">
    <source>
        <dbReference type="ARBA" id="ARBA00023049"/>
    </source>
</evidence>
<dbReference type="AlphaFoldDB" id="W4VGS7"/>
<feature type="transmembrane region" description="Helical" evidence="12">
    <location>
        <begin position="14"/>
        <end position="40"/>
    </location>
</feature>
<feature type="domain" description="Peptidase M50" evidence="13">
    <location>
        <begin position="111"/>
        <end position="167"/>
    </location>
</feature>
<keyword evidence="11 12" id="KW-0472">Membrane</keyword>
<dbReference type="EMBL" id="BAVS01000006">
    <property type="protein sequence ID" value="GAE92610.1"/>
    <property type="molecule type" value="Genomic_DNA"/>
</dbReference>
<dbReference type="PANTHER" id="PTHR39188">
    <property type="entry name" value="MEMBRANE-ASSOCIATED ZINC METALLOPROTEASE M50B"/>
    <property type="match status" value="1"/>
</dbReference>
<accession>W4VGS7</accession>
<comment type="caution">
    <text evidence="14">The sequence shown here is derived from an EMBL/GenBank/DDBJ whole genome shotgun (WGS) entry which is preliminary data.</text>
</comment>
<dbReference type="RefSeq" id="WP_035722637.1">
    <property type="nucleotide sequence ID" value="NZ_BAVS01000006.1"/>
</dbReference>
<evidence type="ECO:0000256" key="3">
    <source>
        <dbReference type="ARBA" id="ARBA00007931"/>
    </source>
</evidence>
<evidence type="ECO:0000313" key="14">
    <source>
        <dbReference type="EMBL" id="GAE92610.1"/>
    </source>
</evidence>
<evidence type="ECO:0000256" key="4">
    <source>
        <dbReference type="ARBA" id="ARBA00022670"/>
    </source>
</evidence>
<organism evidence="14 15">
    <name type="scientific">Gracilibacillus boraciitolerans JCM 21714</name>
    <dbReference type="NCBI Taxonomy" id="1298598"/>
    <lineage>
        <taxon>Bacteria</taxon>
        <taxon>Bacillati</taxon>
        <taxon>Bacillota</taxon>
        <taxon>Bacilli</taxon>
        <taxon>Bacillales</taxon>
        <taxon>Bacillaceae</taxon>
        <taxon>Gracilibacillus</taxon>
    </lineage>
</organism>
<feature type="transmembrane region" description="Helical" evidence="12">
    <location>
        <begin position="173"/>
        <end position="191"/>
    </location>
</feature>
<evidence type="ECO:0000256" key="7">
    <source>
        <dbReference type="ARBA" id="ARBA00022801"/>
    </source>
</evidence>
<evidence type="ECO:0000256" key="11">
    <source>
        <dbReference type="ARBA" id="ARBA00023136"/>
    </source>
</evidence>
<gene>
    <name evidence="14" type="ORF">JCM21714_1618</name>
</gene>
<evidence type="ECO:0000256" key="6">
    <source>
        <dbReference type="ARBA" id="ARBA00022723"/>
    </source>
</evidence>
<evidence type="ECO:0000256" key="5">
    <source>
        <dbReference type="ARBA" id="ARBA00022692"/>
    </source>
</evidence>
<dbReference type="GO" id="GO:0016020">
    <property type="term" value="C:membrane"/>
    <property type="evidence" value="ECO:0007669"/>
    <property type="project" value="UniProtKB-SubCell"/>
</dbReference>
<dbReference type="GO" id="GO:0046872">
    <property type="term" value="F:metal ion binding"/>
    <property type="evidence" value="ECO:0007669"/>
    <property type="project" value="UniProtKB-KW"/>
</dbReference>
<evidence type="ECO:0000313" key="15">
    <source>
        <dbReference type="Proteomes" id="UP000019102"/>
    </source>
</evidence>
<feature type="transmembrane region" description="Helical" evidence="12">
    <location>
        <begin position="82"/>
        <end position="102"/>
    </location>
</feature>
<dbReference type="PANTHER" id="PTHR39188:SF3">
    <property type="entry name" value="STAGE IV SPORULATION PROTEIN FB"/>
    <property type="match status" value="1"/>
</dbReference>
<evidence type="ECO:0000259" key="13">
    <source>
        <dbReference type="Pfam" id="PF02163"/>
    </source>
</evidence>
<keyword evidence="6" id="KW-0479">Metal-binding</keyword>
<dbReference type="InterPro" id="IPR008915">
    <property type="entry name" value="Peptidase_M50"/>
</dbReference>
<keyword evidence="8" id="KW-0862">Zinc</keyword>
<feature type="transmembrane region" description="Helical" evidence="12">
    <location>
        <begin position="147"/>
        <end position="167"/>
    </location>
</feature>
<comment type="similarity">
    <text evidence="3">Belongs to the peptidase M50B family.</text>
</comment>
<dbReference type="eggNOG" id="COG1994">
    <property type="taxonomic scope" value="Bacteria"/>
</dbReference>
<sequence length="284" mass="34127">MNNLKLPPIHIHPILFFFIFLSIVTGMLVELLIIFIIVLIHEMGHYTCARFFNWRIRRIFLWIFGGVMETDEYGSRPLKEEWLVTIAGPFQHILIFFVLYIIDYGNLLPEATIALAFQYNTFIFIGNLLPIWPLDGGKLVQLCLDSFFSYQLSLQWVIIISVVSIAAVSVVVYIWNLFSLSFALLMIFFILENRLEWKQRYFKWWRFLWHRYSELHEFPKQVVLEVPRDIRLTELFRMFRRDTFHTIKIYDQNGNTHLLTEKQCLQSYFDKKNIYTRMEQLLTS</sequence>
<keyword evidence="10" id="KW-0482">Metalloprotease</keyword>
<evidence type="ECO:0000256" key="12">
    <source>
        <dbReference type="SAM" id="Phobius"/>
    </source>
</evidence>
<keyword evidence="15" id="KW-1185">Reference proteome</keyword>
<evidence type="ECO:0000256" key="8">
    <source>
        <dbReference type="ARBA" id="ARBA00022833"/>
    </source>
</evidence>
<evidence type="ECO:0000256" key="2">
    <source>
        <dbReference type="ARBA" id="ARBA00004141"/>
    </source>
</evidence>
<feature type="transmembrane region" description="Helical" evidence="12">
    <location>
        <begin position="114"/>
        <end position="135"/>
    </location>
</feature>
<dbReference type="OrthoDB" id="166377at2"/>
<dbReference type="GO" id="GO:0006508">
    <property type="term" value="P:proteolysis"/>
    <property type="evidence" value="ECO:0007669"/>
    <property type="project" value="UniProtKB-KW"/>
</dbReference>
<evidence type="ECO:0000256" key="9">
    <source>
        <dbReference type="ARBA" id="ARBA00022989"/>
    </source>
</evidence>
<evidence type="ECO:0000256" key="1">
    <source>
        <dbReference type="ARBA" id="ARBA00001947"/>
    </source>
</evidence>
<protein>
    <submittedName>
        <fullName evidence="14">Stage IV sporulation pro-sigma-K processing enzyme</fullName>
    </submittedName>
</protein>
<keyword evidence="7" id="KW-0378">Hydrolase</keyword>
<keyword evidence="9 12" id="KW-1133">Transmembrane helix</keyword>
<comment type="cofactor">
    <cofactor evidence="1">
        <name>Zn(2+)</name>
        <dbReference type="ChEBI" id="CHEBI:29105"/>
    </cofactor>
</comment>
<feature type="domain" description="Peptidase M50" evidence="13">
    <location>
        <begin position="31"/>
        <end position="102"/>
    </location>
</feature>